<organism evidence="1 2">
    <name type="scientific">Suillus plorans</name>
    <dbReference type="NCBI Taxonomy" id="116603"/>
    <lineage>
        <taxon>Eukaryota</taxon>
        <taxon>Fungi</taxon>
        <taxon>Dikarya</taxon>
        <taxon>Basidiomycota</taxon>
        <taxon>Agaricomycotina</taxon>
        <taxon>Agaricomycetes</taxon>
        <taxon>Agaricomycetidae</taxon>
        <taxon>Boletales</taxon>
        <taxon>Suillineae</taxon>
        <taxon>Suillaceae</taxon>
        <taxon>Suillus</taxon>
    </lineage>
</organism>
<evidence type="ECO:0000313" key="1">
    <source>
        <dbReference type="EMBL" id="KAG1793480.1"/>
    </source>
</evidence>
<reference evidence="1" key="1">
    <citation type="journal article" date="2020" name="New Phytol.">
        <title>Comparative genomics reveals dynamic genome evolution in host specialist ectomycorrhizal fungi.</title>
        <authorList>
            <person name="Lofgren L.A."/>
            <person name="Nguyen N.H."/>
            <person name="Vilgalys R."/>
            <person name="Ruytinx J."/>
            <person name="Liao H.L."/>
            <person name="Branco S."/>
            <person name="Kuo A."/>
            <person name="LaButti K."/>
            <person name="Lipzen A."/>
            <person name="Andreopoulos W."/>
            <person name="Pangilinan J."/>
            <person name="Riley R."/>
            <person name="Hundley H."/>
            <person name="Na H."/>
            <person name="Barry K."/>
            <person name="Grigoriev I.V."/>
            <person name="Stajich J.E."/>
            <person name="Kennedy P.G."/>
        </authorList>
    </citation>
    <scope>NUCLEOTIDE SEQUENCE</scope>
    <source>
        <strain evidence="1">S12</strain>
    </source>
</reference>
<dbReference type="OrthoDB" id="2900663at2759"/>
<sequence length="291" mass="32489">MPVPALPLELEKEIFILAIDCIQQAYSLLFVSRRYYCRRTERLLYRKIVLPNETIAVSFLASLRIRSQRCSDFAQGAVQSLCIEGDVLLSTAADILSLCSGTTNLALWIAPSDFNGTTNPLLRPLNDLPLTSLSLSLSSIFQYTQFVSLSTFKAFSTATRLEILNAWVLWNSTVGLEYLHGLTHLCLHIHTRRTKPELVTTLLASSNLQVVVFRISEDIDAVQTFLKSNSLSDSRIVLASQVPTAWGEFGGDNMSLWKGADQVVDWRRASTQRGSAPRQNEPLYCSRKLAS</sequence>
<dbReference type="AlphaFoldDB" id="A0A9P7AQG5"/>
<protein>
    <submittedName>
        <fullName evidence="1">Uncharacterized protein</fullName>
    </submittedName>
</protein>
<dbReference type="Proteomes" id="UP000719766">
    <property type="component" value="Unassembled WGS sequence"/>
</dbReference>
<gene>
    <name evidence="1" type="ORF">HD556DRAFT_1443592</name>
</gene>
<evidence type="ECO:0000313" key="2">
    <source>
        <dbReference type="Proteomes" id="UP000719766"/>
    </source>
</evidence>
<dbReference type="RefSeq" id="XP_041159905.1">
    <property type="nucleotide sequence ID" value="XM_041306639.1"/>
</dbReference>
<accession>A0A9P7AQG5</accession>
<keyword evidence="2" id="KW-1185">Reference proteome</keyword>
<name>A0A9P7AQG5_9AGAM</name>
<dbReference type="EMBL" id="JABBWE010000030">
    <property type="protein sequence ID" value="KAG1793480.1"/>
    <property type="molecule type" value="Genomic_DNA"/>
</dbReference>
<comment type="caution">
    <text evidence="1">The sequence shown here is derived from an EMBL/GenBank/DDBJ whole genome shotgun (WGS) entry which is preliminary data.</text>
</comment>
<proteinExistence type="predicted"/>
<dbReference type="GeneID" id="64600403"/>